<accession>A0A1F4UPR2</accession>
<evidence type="ECO:0008006" key="3">
    <source>
        <dbReference type="Google" id="ProtNLM"/>
    </source>
</evidence>
<dbReference type="Gene3D" id="1.20.5.110">
    <property type="match status" value="1"/>
</dbReference>
<evidence type="ECO:0000313" key="1">
    <source>
        <dbReference type="EMBL" id="OGC46882.1"/>
    </source>
</evidence>
<proteinExistence type="predicted"/>
<dbReference type="EMBL" id="MEUX01000027">
    <property type="protein sequence ID" value="OGC46882.1"/>
    <property type="molecule type" value="Genomic_DNA"/>
</dbReference>
<dbReference type="AlphaFoldDB" id="A0A1F4UPR2"/>
<organism evidence="1 2">
    <name type="scientific">candidate division WWE3 bacterium RIFCSPHIGHO2_01_FULL_35_17</name>
    <dbReference type="NCBI Taxonomy" id="1802614"/>
    <lineage>
        <taxon>Bacteria</taxon>
        <taxon>Katanobacteria</taxon>
    </lineage>
</organism>
<dbReference type="Gene3D" id="1.20.5.2280">
    <property type="match status" value="1"/>
</dbReference>
<evidence type="ECO:0000313" key="2">
    <source>
        <dbReference type="Proteomes" id="UP000176444"/>
    </source>
</evidence>
<protein>
    <recommendedName>
        <fullName evidence="3">t-SNARE coiled-coil homology domain-containing protein</fullName>
    </recommendedName>
</protein>
<comment type="caution">
    <text evidence="1">The sequence shown here is derived from an EMBL/GenBank/DDBJ whole genome shotgun (WGS) entry which is preliminary data.</text>
</comment>
<dbReference type="SUPFAM" id="SSF57997">
    <property type="entry name" value="Tropomyosin"/>
    <property type="match status" value="1"/>
</dbReference>
<reference evidence="1 2" key="1">
    <citation type="journal article" date="2016" name="Nat. Commun.">
        <title>Thousands of microbial genomes shed light on interconnected biogeochemical processes in an aquifer system.</title>
        <authorList>
            <person name="Anantharaman K."/>
            <person name="Brown C.T."/>
            <person name="Hug L.A."/>
            <person name="Sharon I."/>
            <person name="Castelle C.J."/>
            <person name="Probst A.J."/>
            <person name="Thomas B.C."/>
            <person name="Singh A."/>
            <person name="Wilkins M.J."/>
            <person name="Karaoz U."/>
            <person name="Brodie E.L."/>
            <person name="Williams K.H."/>
            <person name="Hubbard S.S."/>
            <person name="Banfield J.F."/>
        </authorList>
    </citation>
    <scope>NUCLEOTIDE SEQUENCE [LARGE SCALE GENOMIC DNA]</scope>
</reference>
<gene>
    <name evidence="1" type="ORF">A2713_01555</name>
</gene>
<sequence length="178" mass="21289">MKSPEVVLLTTEYLDEKLSALIGYMDVRFEKIESRLDKIEVRLDNHDIRFTQIDERFNQIDKHLVSIDEKLDSHENRFDQIDKHLVSIDEKLDSHEERFDRLEKHIDFKFDFFKEDIVRSLEPMFADMRIDLLGYKDSMVSRTMNVEIEQVASTSIVKRNQDLLCDHEVRIKKLEASR</sequence>
<dbReference type="Proteomes" id="UP000176444">
    <property type="component" value="Unassembled WGS sequence"/>
</dbReference>
<name>A0A1F4UPR2_UNCKA</name>